<protein>
    <submittedName>
        <fullName evidence="2">OLC1v1004758C1</fullName>
    </submittedName>
</protein>
<organism evidence="2 3">
    <name type="scientific">Oldenlandia corymbosa var. corymbosa</name>
    <dbReference type="NCBI Taxonomy" id="529605"/>
    <lineage>
        <taxon>Eukaryota</taxon>
        <taxon>Viridiplantae</taxon>
        <taxon>Streptophyta</taxon>
        <taxon>Embryophyta</taxon>
        <taxon>Tracheophyta</taxon>
        <taxon>Spermatophyta</taxon>
        <taxon>Magnoliopsida</taxon>
        <taxon>eudicotyledons</taxon>
        <taxon>Gunneridae</taxon>
        <taxon>Pentapetalae</taxon>
        <taxon>asterids</taxon>
        <taxon>lamiids</taxon>
        <taxon>Gentianales</taxon>
        <taxon>Rubiaceae</taxon>
        <taxon>Rubioideae</taxon>
        <taxon>Spermacoceae</taxon>
        <taxon>Hedyotis-Oldenlandia complex</taxon>
        <taxon>Oldenlandia</taxon>
    </lineage>
</organism>
<dbReference type="EMBL" id="OX459122">
    <property type="protein sequence ID" value="CAI9105757.1"/>
    <property type="molecule type" value="Genomic_DNA"/>
</dbReference>
<name>A0AAV1DD10_OLDCO</name>
<dbReference type="InterPro" id="IPR012337">
    <property type="entry name" value="RNaseH-like_sf"/>
</dbReference>
<evidence type="ECO:0000259" key="1">
    <source>
        <dbReference type="Pfam" id="PF13456"/>
    </source>
</evidence>
<proteinExistence type="predicted"/>
<dbReference type="Pfam" id="PF13456">
    <property type="entry name" value="RVT_3"/>
    <property type="match status" value="1"/>
</dbReference>
<reference evidence="2" key="1">
    <citation type="submission" date="2023-03" db="EMBL/GenBank/DDBJ databases">
        <authorList>
            <person name="Julca I."/>
        </authorList>
    </citation>
    <scope>NUCLEOTIDE SEQUENCE</scope>
</reference>
<dbReference type="AlphaFoldDB" id="A0AAV1DD10"/>
<dbReference type="InterPro" id="IPR036397">
    <property type="entry name" value="RNaseH_sf"/>
</dbReference>
<dbReference type="InterPro" id="IPR044730">
    <property type="entry name" value="RNase_H-like_dom_plant"/>
</dbReference>
<dbReference type="GO" id="GO:0003676">
    <property type="term" value="F:nucleic acid binding"/>
    <property type="evidence" value="ECO:0007669"/>
    <property type="project" value="InterPro"/>
</dbReference>
<keyword evidence="3" id="KW-1185">Reference proteome</keyword>
<dbReference type="Proteomes" id="UP001161247">
    <property type="component" value="Chromosome 5"/>
</dbReference>
<accession>A0AAV1DD10</accession>
<sequence>FERAILLDDGFIKVEFCIAHLSGLWQARNSKLFEQKHLTPWKCAEAGVLIQHADCSFMHGLARQFLDIVDPNVAEALALREALFLSQKIGLSDAVNLGDSALIVLAANQESDGPLPCVLVVEDVIYLCKDLPVHHISWIPRSENIIAHSFPKFS</sequence>
<feature type="domain" description="RNase H type-1" evidence="1">
    <location>
        <begin position="44"/>
        <end position="152"/>
    </location>
</feature>
<dbReference type="CDD" id="cd06222">
    <property type="entry name" value="RNase_H_like"/>
    <property type="match status" value="1"/>
</dbReference>
<dbReference type="InterPro" id="IPR002156">
    <property type="entry name" value="RNaseH_domain"/>
</dbReference>
<feature type="non-terminal residue" evidence="2">
    <location>
        <position position="1"/>
    </location>
</feature>
<evidence type="ECO:0000313" key="2">
    <source>
        <dbReference type="EMBL" id="CAI9105757.1"/>
    </source>
</evidence>
<dbReference type="GO" id="GO:0004523">
    <property type="term" value="F:RNA-DNA hybrid ribonuclease activity"/>
    <property type="evidence" value="ECO:0007669"/>
    <property type="project" value="InterPro"/>
</dbReference>
<dbReference type="Gene3D" id="3.30.420.10">
    <property type="entry name" value="Ribonuclease H-like superfamily/Ribonuclease H"/>
    <property type="match status" value="1"/>
</dbReference>
<dbReference type="SUPFAM" id="SSF53098">
    <property type="entry name" value="Ribonuclease H-like"/>
    <property type="match status" value="1"/>
</dbReference>
<gene>
    <name evidence="2" type="ORF">OLC1_LOCUS14385</name>
</gene>
<evidence type="ECO:0000313" key="3">
    <source>
        <dbReference type="Proteomes" id="UP001161247"/>
    </source>
</evidence>